<dbReference type="EMBL" id="JBHRTA010000021">
    <property type="protein sequence ID" value="MFC3197310.1"/>
    <property type="molecule type" value="Genomic_DNA"/>
</dbReference>
<reference evidence="4" key="1">
    <citation type="journal article" date="2019" name="Int. J. Syst. Evol. Microbiol.">
        <title>The Global Catalogue of Microorganisms (GCM) 10K type strain sequencing project: providing services to taxonomists for standard genome sequencing and annotation.</title>
        <authorList>
            <consortium name="The Broad Institute Genomics Platform"/>
            <consortium name="The Broad Institute Genome Sequencing Center for Infectious Disease"/>
            <person name="Wu L."/>
            <person name="Ma J."/>
        </authorList>
    </citation>
    <scope>NUCLEOTIDE SEQUENCE [LARGE SCALE GENOMIC DNA]</scope>
    <source>
        <strain evidence="4">KCTC 52416</strain>
    </source>
</reference>
<keyword evidence="2" id="KW-0732">Signal</keyword>
<sequence>MLNLKKISCVLWAIASAGATLAQNNAFPISGNVGIGTPNPQLKLDIQGGGASISGVNPISSINGFRNLLQLKNPSHAAIVYNPGEDNELMFGFHSTGRFFWGSKATGYQMVLNDAGDLQVYNRVQIGREQYMEGYALSVGGNVVAKEVKVTHSGWADHVFQPDYKLRPLDEVQTYIQNYGHLPGIPTADEVIREGIDLGEMNKKLLEKIEELTLYLLEERQAREALEERINRMETTKESK</sequence>
<dbReference type="Proteomes" id="UP001595526">
    <property type="component" value="Unassembled WGS sequence"/>
</dbReference>
<dbReference type="RefSeq" id="WP_379020880.1">
    <property type="nucleotide sequence ID" value="NZ_JBHRTA010000021.1"/>
</dbReference>
<keyword evidence="4" id="KW-1185">Reference proteome</keyword>
<protein>
    <recommendedName>
        <fullName evidence="5">BZIP transcription factor</fullName>
    </recommendedName>
</protein>
<evidence type="ECO:0008006" key="5">
    <source>
        <dbReference type="Google" id="ProtNLM"/>
    </source>
</evidence>
<evidence type="ECO:0000313" key="3">
    <source>
        <dbReference type="EMBL" id="MFC3197310.1"/>
    </source>
</evidence>
<proteinExistence type="predicted"/>
<keyword evidence="1" id="KW-0175">Coiled coil</keyword>
<name>A0ABV7JGT7_9SPHI</name>
<organism evidence="3 4">
    <name type="scientific">Parapedobacter deserti</name>
    <dbReference type="NCBI Taxonomy" id="1912957"/>
    <lineage>
        <taxon>Bacteria</taxon>
        <taxon>Pseudomonadati</taxon>
        <taxon>Bacteroidota</taxon>
        <taxon>Sphingobacteriia</taxon>
        <taxon>Sphingobacteriales</taxon>
        <taxon>Sphingobacteriaceae</taxon>
        <taxon>Parapedobacter</taxon>
    </lineage>
</organism>
<evidence type="ECO:0000256" key="2">
    <source>
        <dbReference type="SAM" id="SignalP"/>
    </source>
</evidence>
<comment type="caution">
    <text evidence="3">The sequence shown here is derived from an EMBL/GenBank/DDBJ whole genome shotgun (WGS) entry which is preliminary data.</text>
</comment>
<accession>A0ABV7JGT7</accession>
<feature type="signal peptide" evidence="2">
    <location>
        <begin position="1"/>
        <end position="22"/>
    </location>
</feature>
<gene>
    <name evidence="3" type="ORF">ACFOET_06775</name>
</gene>
<feature type="coiled-coil region" evidence="1">
    <location>
        <begin position="209"/>
        <end position="236"/>
    </location>
</feature>
<evidence type="ECO:0000256" key="1">
    <source>
        <dbReference type="SAM" id="Coils"/>
    </source>
</evidence>
<feature type="chain" id="PRO_5045966248" description="BZIP transcription factor" evidence="2">
    <location>
        <begin position="23"/>
        <end position="240"/>
    </location>
</feature>
<evidence type="ECO:0000313" key="4">
    <source>
        <dbReference type="Proteomes" id="UP001595526"/>
    </source>
</evidence>